<dbReference type="Pfam" id="PF00005">
    <property type="entry name" value="ABC_tran"/>
    <property type="match status" value="1"/>
</dbReference>
<feature type="domain" description="ABC transporter" evidence="4">
    <location>
        <begin position="19"/>
        <end position="81"/>
    </location>
</feature>
<evidence type="ECO:0000313" key="6">
    <source>
        <dbReference type="Proteomes" id="UP000011910"/>
    </source>
</evidence>
<dbReference type="GO" id="GO:0005524">
    <property type="term" value="F:ATP binding"/>
    <property type="evidence" value="ECO:0007669"/>
    <property type="project" value="UniProtKB-KW"/>
</dbReference>
<dbReference type="InterPro" id="IPR051782">
    <property type="entry name" value="ABC_Transporter_VariousFunc"/>
</dbReference>
<dbReference type="SUPFAM" id="SSF52540">
    <property type="entry name" value="P-loop containing nucleoside triphosphate hydrolases"/>
    <property type="match status" value="1"/>
</dbReference>
<evidence type="ECO:0000256" key="2">
    <source>
        <dbReference type="ARBA" id="ARBA00022741"/>
    </source>
</evidence>
<comment type="caution">
    <text evidence="5">The sequence shown here is derived from an EMBL/GenBank/DDBJ whole genome shotgun (WGS) entry which is preliminary data.</text>
</comment>
<dbReference type="Gene3D" id="3.40.50.300">
    <property type="entry name" value="P-loop containing nucleotide triphosphate hydrolases"/>
    <property type="match status" value="1"/>
</dbReference>
<name>M7NRX3_9BACT</name>
<dbReference type="AlphaFoldDB" id="M7NRX3"/>
<dbReference type="PANTHER" id="PTHR42939:SF1">
    <property type="entry name" value="ABC TRANSPORTER ATP-BINDING PROTEIN ALBC-RELATED"/>
    <property type="match status" value="1"/>
</dbReference>
<dbReference type="EMBL" id="AODQ01000133">
    <property type="protein sequence ID" value="EMR01229.1"/>
    <property type="molecule type" value="Genomic_DNA"/>
</dbReference>
<reference evidence="5 6" key="1">
    <citation type="journal article" date="2013" name="Genome Announc.">
        <title>Draft Genome Sequence of Cesiribacter andamanensis Strain AMV16T, Isolated from a Soil Sample from a Mud Volcano in the Andaman Islands, India.</title>
        <authorList>
            <person name="Shivaji S."/>
            <person name="Ara S."/>
            <person name="Begum Z."/>
            <person name="Srinivas T.N."/>
            <person name="Singh A."/>
            <person name="Kumar Pinnaka A."/>
        </authorList>
    </citation>
    <scope>NUCLEOTIDE SEQUENCE [LARGE SCALE GENOMIC DNA]</scope>
    <source>
        <strain evidence="5 6">AMV16</strain>
    </source>
</reference>
<evidence type="ECO:0000256" key="1">
    <source>
        <dbReference type="ARBA" id="ARBA00022448"/>
    </source>
</evidence>
<dbReference type="eggNOG" id="COG1131">
    <property type="taxonomic scope" value="Bacteria"/>
</dbReference>
<gene>
    <name evidence="5" type="primary">hlyB_1</name>
    <name evidence="5" type="ORF">ADICEAN_03638</name>
</gene>
<sequence length="84" mass="9307">MVDLHNIQFRYKSTKPLFSQLNLQLSGGRIYGLLGKNGAGKTTLLKHISGLITPQQGQASVLGSNISERDPHILEDIYVIPEEF</sequence>
<dbReference type="GO" id="GO:0016887">
    <property type="term" value="F:ATP hydrolysis activity"/>
    <property type="evidence" value="ECO:0007669"/>
    <property type="project" value="InterPro"/>
</dbReference>
<dbReference type="Proteomes" id="UP000011910">
    <property type="component" value="Unassembled WGS sequence"/>
</dbReference>
<keyword evidence="2" id="KW-0547">Nucleotide-binding</keyword>
<dbReference type="RefSeq" id="WP_009197018.1">
    <property type="nucleotide sequence ID" value="NZ_AODQ01000133.1"/>
</dbReference>
<keyword evidence="6" id="KW-1185">Reference proteome</keyword>
<keyword evidence="3 5" id="KW-0067">ATP-binding</keyword>
<keyword evidence="1" id="KW-0813">Transport</keyword>
<dbReference type="STRING" id="1279009.ADICEAN_03638"/>
<evidence type="ECO:0000256" key="3">
    <source>
        <dbReference type="ARBA" id="ARBA00022840"/>
    </source>
</evidence>
<proteinExistence type="predicted"/>
<dbReference type="PANTHER" id="PTHR42939">
    <property type="entry name" value="ABC TRANSPORTER ATP-BINDING PROTEIN ALBC-RELATED"/>
    <property type="match status" value="1"/>
</dbReference>
<evidence type="ECO:0000259" key="4">
    <source>
        <dbReference type="Pfam" id="PF00005"/>
    </source>
</evidence>
<protein>
    <submittedName>
        <fullName evidence="5">Alpha-hemolysin translocation ATP-binding protein HlyB</fullName>
    </submittedName>
</protein>
<evidence type="ECO:0000313" key="5">
    <source>
        <dbReference type="EMBL" id="EMR01229.1"/>
    </source>
</evidence>
<accession>M7NRX3</accession>
<organism evidence="5 6">
    <name type="scientific">Cesiribacter andamanensis AMV16</name>
    <dbReference type="NCBI Taxonomy" id="1279009"/>
    <lineage>
        <taxon>Bacteria</taxon>
        <taxon>Pseudomonadati</taxon>
        <taxon>Bacteroidota</taxon>
        <taxon>Cytophagia</taxon>
        <taxon>Cytophagales</taxon>
        <taxon>Cesiribacteraceae</taxon>
        <taxon>Cesiribacter</taxon>
    </lineage>
</organism>
<dbReference type="InterPro" id="IPR027417">
    <property type="entry name" value="P-loop_NTPase"/>
</dbReference>
<dbReference type="InterPro" id="IPR003439">
    <property type="entry name" value="ABC_transporter-like_ATP-bd"/>
</dbReference>